<evidence type="ECO:0000259" key="1">
    <source>
        <dbReference type="PROSITE" id="PS51186"/>
    </source>
</evidence>
<dbReference type="Gene3D" id="3.40.630.30">
    <property type="match status" value="1"/>
</dbReference>
<dbReference type="PANTHER" id="PTHR43792:SF1">
    <property type="entry name" value="N-ACETYLTRANSFERASE DOMAIN-CONTAINING PROTEIN"/>
    <property type="match status" value="1"/>
</dbReference>
<dbReference type="PROSITE" id="PS51186">
    <property type="entry name" value="GNAT"/>
    <property type="match status" value="1"/>
</dbReference>
<reference evidence="2" key="2">
    <citation type="submission" date="2024-06" db="EMBL/GenBank/DDBJ databases">
        <authorList>
            <person name="Plum-Jensen L.E."/>
            <person name="Schramm A."/>
            <person name="Marshall I.P.G."/>
        </authorList>
    </citation>
    <scope>NUCLEOTIDE SEQUENCE</scope>
    <source>
        <strain evidence="2">Rat1</strain>
    </source>
</reference>
<dbReference type="InterPro" id="IPR000182">
    <property type="entry name" value="GNAT_dom"/>
</dbReference>
<organism evidence="2">
    <name type="scientific">Candidatus Electrothrix aestuarii</name>
    <dbReference type="NCBI Taxonomy" id="3062594"/>
    <lineage>
        <taxon>Bacteria</taxon>
        <taxon>Pseudomonadati</taxon>
        <taxon>Thermodesulfobacteriota</taxon>
        <taxon>Desulfobulbia</taxon>
        <taxon>Desulfobulbales</taxon>
        <taxon>Desulfobulbaceae</taxon>
        <taxon>Candidatus Electrothrix</taxon>
    </lineage>
</organism>
<sequence>MITTKRLLLRDLTHSDLDSLTTMFSSPDVMRFIGPRRPMSKAESADWLQHQMALQGQGTARRGVALQKNDLLIGICGFQWINEEWDFGYYFRQEYWGNGYAQEACQAILKKKSSIIGNERFSVFITDNNLPSKALISKLGFVRKKKTTKSGEGGAYYSLPPPLPTKLQQDIILDK</sequence>
<dbReference type="InterPro" id="IPR016181">
    <property type="entry name" value="Acyl_CoA_acyltransferase"/>
</dbReference>
<evidence type="ECO:0000313" key="2">
    <source>
        <dbReference type="EMBL" id="XCN71571.1"/>
    </source>
</evidence>
<dbReference type="AlphaFoldDB" id="A0AAU8LQY5"/>
<name>A0AAU8LQY5_9BACT</name>
<gene>
    <name evidence="2" type="ORF">Q3M24_14775</name>
</gene>
<dbReference type="InterPro" id="IPR051531">
    <property type="entry name" value="N-acetyltransferase"/>
</dbReference>
<dbReference type="PANTHER" id="PTHR43792">
    <property type="entry name" value="GNAT FAMILY, PUTATIVE (AFU_ORTHOLOGUE AFUA_3G00765)-RELATED-RELATED"/>
    <property type="match status" value="1"/>
</dbReference>
<reference evidence="2" key="1">
    <citation type="journal article" date="2024" name="Syst. Appl. Microbiol.">
        <title>First single-strain enrichments of Electrothrix cable bacteria, description of E. aestuarii sp. nov. and E. rattekaaiensis sp. nov., and proposal of a cable bacteria taxonomy following the rules of the SeqCode.</title>
        <authorList>
            <person name="Plum-Jensen L.E."/>
            <person name="Schramm A."/>
            <person name="Marshall I.P.G."/>
        </authorList>
    </citation>
    <scope>NUCLEOTIDE SEQUENCE</scope>
    <source>
        <strain evidence="2">Rat1</strain>
    </source>
</reference>
<protein>
    <submittedName>
        <fullName evidence="2">GNAT family N-acetyltransferase</fullName>
    </submittedName>
</protein>
<dbReference type="GO" id="GO:0016747">
    <property type="term" value="F:acyltransferase activity, transferring groups other than amino-acyl groups"/>
    <property type="evidence" value="ECO:0007669"/>
    <property type="project" value="InterPro"/>
</dbReference>
<dbReference type="KEGG" id="eaj:Q3M24_14775"/>
<dbReference type="Pfam" id="PF13302">
    <property type="entry name" value="Acetyltransf_3"/>
    <property type="match status" value="1"/>
</dbReference>
<accession>A0AAU8LQY5</accession>
<proteinExistence type="predicted"/>
<dbReference type="EMBL" id="CP159373">
    <property type="protein sequence ID" value="XCN71571.1"/>
    <property type="molecule type" value="Genomic_DNA"/>
</dbReference>
<dbReference type="SUPFAM" id="SSF55729">
    <property type="entry name" value="Acyl-CoA N-acyltransferases (Nat)"/>
    <property type="match status" value="1"/>
</dbReference>
<feature type="domain" description="N-acetyltransferase" evidence="1">
    <location>
        <begin position="7"/>
        <end position="162"/>
    </location>
</feature>